<keyword evidence="3" id="KW-1185">Reference proteome</keyword>
<proteinExistence type="predicted"/>
<evidence type="ECO:0000313" key="3">
    <source>
        <dbReference type="Proteomes" id="UP000030693"/>
    </source>
</evidence>
<evidence type="ECO:0000256" key="1">
    <source>
        <dbReference type="SAM" id="MobiDB-lite"/>
    </source>
</evidence>
<dbReference type="EMBL" id="KB932201">
    <property type="protein sequence ID" value="KCV73476.1"/>
    <property type="molecule type" value="Genomic_DNA"/>
</dbReference>
<sequence>AWGNGTCAGEAPSFDVVTPEYWLTAPLSRESECAEYMFLPGSPRREASSRPNDSQTAGRHIPHVPGRVGYRCRCEHARLRGGLHDREIVTWKGAWVPGIRTKRRVLGDPEDKGEGTLSCTVAGKPPA</sequence>
<name>A0A058ZHP9_FONAL</name>
<evidence type="ECO:0000313" key="2">
    <source>
        <dbReference type="EMBL" id="KCV73476.1"/>
    </source>
</evidence>
<organism evidence="2">
    <name type="scientific">Fonticula alba</name>
    <name type="common">Slime mold</name>
    <dbReference type="NCBI Taxonomy" id="691883"/>
    <lineage>
        <taxon>Eukaryota</taxon>
        <taxon>Rotosphaerida</taxon>
        <taxon>Fonticulaceae</taxon>
        <taxon>Fonticula</taxon>
    </lineage>
</organism>
<gene>
    <name evidence="2" type="ORF">H696_01015</name>
</gene>
<protein>
    <submittedName>
        <fullName evidence="2">Uncharacterized protein</fullName>
    </submittedName>
</protein>
<feature type="region of interest" description="Disordered" evidence="1">
    <location>
        <begin position="105"/>
        <end position="127"/>
    </location>
</feature>
<dbReference type="Proteomes" id="UP000030693">
    <property type="component" value="Unassembled WGS sequence"/>
</dbReference>
<feature type="non-terminal residue" evidence="2">
    <location>
        <position position="1"/>
    </location>
</feature>
<dbReference type="RefSeq" id="XP_009493177.1">
    <property type="nucleotide sequence ID" value="XM_009494902.1"/>
</dbReference>
<reference evidence="2" key="1">
    <citation type="submission" date="2013-04" db="EMBL/GenBank/DDBJ databases">
        <title>The Genome Sequence of Fonticula alba ATCC 38817.</title>
        <authorList>
            <consortium name="The Broad Institute Genomics Platform"/>
            <person name="Russ C."/>
            <person name="Cuomo C."/>
            <person name="Burger G."/>
            <person name="Gray M.W."/>
            <person name="Holland P.W.H."/>
            <person name="King N."/>
            <person name="Lang F.B.F."/>
            <person name="Roger A.J."/>
            <person name="Ruiz-Trillo I."/>
            <person name="Brown M."/>
            <person name="Walker B."/>
            <person name="Young S."/>
            <person name="Zeng Q."/>
            <person name="Gargeya S."/>
            <person name="Fitzgerald M."/>
            <person name="Haas B."/>
            <person name="Abouelleil A."/>
            <person name="Allen A.W."/>
            <person name="Alvarado L."/>
            <person name="Arachchi H.M."/>
            <person name="Berlin A.M."/>
            <person name="Chapman S.B."/>
            <person name="Gainer-Dewar J."/>
            <person name="Goldberg J."/>
            <person name="Griggs A."/>
            <person name="Gujja S."/>
            <person name="Hansen M."/>
            <person name="Howarth C."/>
            <person name="Imamovic A."/>
            <person name="Ireland A."/>
            <person name="Larimer J."/>
            <person name="McCowan C."/>
            <person name="Murphy C."/>
            <person name="Pearson M."/>
            <person name="Poon T.W."/>
            <person name="Priest M."/>
            <person name="Roberts A."/>
            <person name="Saif S."/>
            <person name="Shea T."/>
            <person name="Sisk P."/>
            <person name="Sykes S."/>
            <person name="Wortman J."/>
            <person name="Nusbaum C."/>
            <person name="Birren B."/>
        </authorList>
    </citation>
    <scope>NUCLEOTIDE SEQUENCE [LARGE SCALE GENOMIC DNA]</scope>
    <source>
        <strain evidence="2">ATCC 38817</strain>
    </source>
</reference>
<dbReference type="GeneID" id="20525740"/>
<accession>A0A058ZHP9</accession>
<feature type="region of interest" description="Disordered" evidence="1">
    <location>
        <begin position="40"/>
        <end position="63"/>
    </location>
</feature>
<dbReference type="AlphaFoldDB" id="A0A058ZHP9"/>
<feature type="compositionally biased region" description="Basic and acidic residues" evidence="1">
    <location>
        <begin position="105"/>
        <end position="114"/>
    </location>
</feature>